<dbReference type="RefSeq" id="WP_284920838.1">
    <property type="nucleotide sequence ID" value="NZ_CP126980.1"/>
</dbReference>
<dbReference type="Proteomes" id="UP001240150">
    <property type="component" value="Chromosome"/>
</dbReference>
<accession>A0ABY8WNI5</accession>
<feature type="region of interest" description="Disordered" evidence="1">
    <location>
        <begin position="38"/>
        <end position="57"/>
    </location>
</feature>
<gene>
    <name evidence="2" type="ORF">ACTOB_003051</name>
</gene>
<reference evidence="2 3" key="1">
    <citation type="submission" date="2023-06" db="EMBL/GenBank/DDBJ databases">
        <authorList>
            <person name="Yushchuk O."/>
            <person name="Binda E."/>
            <person name="Ruckert-Reed C."/>
            <person name="Fedorenko V."/>
            <person name="Kalinowski J."/>
            <person name="Marinelli F."/>
        </authorList>
    </citation>
    <scope>NUCLEOTIDE SEQUENCE [LARGE SCALE GENOMIC DNA]</scope>
    <source>
        <strain evidence="2 3">NRRL 3884</strain>
    </source>
</reference>
<evidence type="ECO:0000313" key="2">
    <source>
        <dbReference type="EMBL" id="WIM99400.1"/>
    </source>
</evidence>
<name>A0ABY8WNI5_9ACTN</name>
<evidence type="ECO:0000256" key="1">
    <source>
        <dbReference type="SAM" id="MobiDB-lite"/>
    </source>
</evidence>
<keyword evidence="3" id="KW-1185">Reference proteome</keyword>
<sequence length="57" mass="6653">MDDNDFTEFRNEVELLRQAYGNLATRVSDQEYKLNRLLDRAQNNIPNPPAESETNPE</sequence>
<evidence type="ECO:0000313" key="3">
    <source>
        <dbReference type="Proteomes" id="UP001240150"/>
    </source>
</evidence>
<dbReference type="EMBL" id="CP126980">
    <property type="protein sequence ID" value="WIM99400.1"/>
    <property type="molecule type" value="Genomic_DNA"/>
</dbReference>
<proteinExistence type="predicted"/>
<organism evidence="2 3">
    <name type="scientific">Actinoplanes oblitus</name>
    <dbReference type="NCBI Taxonomy" id="3040509"/>
    <lineage>
        <taxon>Bacteria</taxon>
        <taxon>Bacillati</taxon>
        <taxon>Actinomycetota</taxon>
        <taxon>Actinomycetes</taxon>
        <taxon>Micromonosporales</taxon>
        <taxon>Micromonosporaceae</taxon>
        <taxon>Actinoplanes</taxon>
    </lineage>
</organism>
<protein>
    <submittedName>
        <fullName evidence="2">Uncharacterized protein</fullName>
    </submittedName>
</protein>